<reference evidence="2" key="1">
    <citation type="submission" date="2017-09" db="EMBL/GenBank/DDBJ databases">
        <title>Complete Genome Sequence of ansamitocin-producing Bacterium Actinosynnema pretiosum X47.</title>
        <authorList>
            <person name="Cao G."/>
            <person name="Zong G."/>
            <person name="Zhong C."/>
            <person name="Fu J."/>
        </authorList>
    </citation>
    <scope>NUCLEOTIDE SEQUENCE [LARGE SCALE GENOMIC DNA]</scope>
    <source>
        <strain evidence="2">X47</strain>
    </source>
</reference>
<evidence type="ECO:0000313" key="3">
    <source>
        <dbReference type="Proteomes" id="UP000218505"/>
    </source>
</evidence>
<feature type="domain" description="Aminoglycoside phosphotransferase" evidence="1">
    <location>
        <begin position="39"/>
        <end position="261"/>
    </location>
</feature>
<dbReference type="SUPFAM" id="SSF56112">
    <property type="entry name" value="Protein kinase-like (PK-like)"/>
    <property type="match status" value="1"/>
</dbReference>
<dbReference type="CDD" id="cd05120">
    <property type="entry name" value="APH_ChoK_like"/>
    <property type="match status" value="1"/>
</dbReference>
<dbReference type="InterPro" id="IPR051678">
    <property type="entry name" value="AGP_Transferase"/>
</dbReference>
<dbReference type="PANTHER" id="PTHR21310">
    <property type="entry name" value="AMINOGLYCOSIDE PHOSPHOTRANSFERASE-RELATED-RELATED"/>
    <property type="match status" value="1"/>
</dbReference>
<dbReference type="InterPro" id="IPR011009">
    <property type="entry name" value="Kinase-like_dom_sf"/>
</dbReference>
<protein>
    <submittedName>
        <fullName evidence="2">Aminoglycoside phosphotransferase</fullName>
    </submittedName>
</protein>
<evidence type="ECO:0000259" key="1">
    <source>
        <dbReference type="Pfam" id="PF01636"/>
    </source>
</evidence>
<name>A0A290Z482_9PSEU</name>
<proteinExistence type="predicted"/>
<dbReference type="PIRSF" id="PIRSF000707">
    <property type="entry name" value="Hygromycin-B_kinase"/>
    <property type="match status" value="1"/>
</dbReference>
<dbReference type="AlphaFoldDB" id="A0A290Z482"/>
<gene>
    <name evidence="2" type="ORF">CNX65_11050</name>
</gene>
<evidence type="ECO:0000313" key="2">
    <source>
        <dbReference type="EMBL" id="ATE53765.1"/>
    </source>
</evidence>
<dbReference type="InterPro" id="IPR002575">
    <property type="entry name" value="Aminoglycoside_PTrfase"/>
</dbReference>
<dbReference type="EMBL" id="CP023445">
    <property type="protein sequence ID" value="ATE53765.1"/>
    <property type="molecule type" value="Genomic_DNA"/>
</dbReference>
<dbReference type="GO" id="GO:0016740">
    <property type="term" value="F:transferase activity"/>
    <property type="evidence" value="ECO:0007669"/>
    <property type="project" value="UniProtKB-KW"/>
</dbReference>
<dbReference type="Proteomes" id="UP000218505">
    <property type="component" value="Chromosome"/>
</dbReference>
<dbReference type="InterPro" id="IPR016259">
    <property type="entry name" value="Hygromycin-B_Kinase"/>
</dbReference>
<sequence>MPLPAADTEARFAALTPEELLPGVAELARRLGLTAAPERFASGSLPVYSVGHDHVLKLFPALHLSEVAAERDVLAAVHGRLPAPTPELLGSGEFQGWGYVHMGRLHGDEVHLRWPLLGAAERADLAHRVGECLAALHEIPSPVAEPADWAAFTARQRAGCVERQRARGLAERWVEQIPDFLDSVDLGAEPRVLAHTEVMGAHLLTSGGRLTGLFDFEPAMPAAREYEFVATGVFLTRGDRAANRALLAGYGREVDPRRVMAYTLLHVCSNLPWYLREAPSRATTFDGLAQDWFGG</sequence>
<keyword evidence="3" id="KW-1185">Reference proteome</keyword>
<dbReference type="RefSeq" id="WP_096492699.1">
    <property type="nucleotide sequence ID" value="NZ_CP023445.1"/>
</dbReference>
<dbReference type="PANTHER" id="PTHR21310:SF15">
    <property type="entry name" value="AMINOGLYCOSIDE PHOSPHOTRANSFERASE DOMAIN-CONTAINING PROTEIN"/>
    <property type="match status" value="1"/>
</dbReference>
<dbReference type="Pfam" id="PF01636">
    <property type="entry name" value="APH"/>
    <property type="match status" value="1"/>
</dbReference>
<dbReference type="KEGG" id="apre:CNX65_11050"/>
<organism evidence="2 3">
    <name type="scientific">Actinosynnema pretiosum</name>
    <dbReference type="NCBI Taxonomy" id="42197"/>
    <lineage>
        <taxon>Bacteria</taxon>
        <taxon>Bacillati</taxon>
        <taxon>Actinomycetota</taxon>
        <taxon>Actinomycetes</taxon>
        <taxon>Pseudonocardiales</taxon>
        <taxon>Pseudonocardiaceae</taxon>
        <taxon>Actinosynnema</taxon>
    </lineage>
</organism>
<accession>A0A290Z482</accession>
<dbReference type="Gene3D" id="3.90.1200.10">
    <property type="match status" value="1"/>
</dbReference>